<reference evidence="2 3" key="1">
    <citation type="journal article" date="2016" name="Nat. Commun.">
        <title>Thousands of microbial genomes shed light on interconnected biogeochemical processes in an aquifer system.</title>
        <authorList>
            <person name="Anantharaman K."/>
            <person name="Brown C.T."/>
            <person name="Hug L.A."/>
            <person name="Sharon I."/>
            <person name="Castelle C.J."/>
            <person name="Probst A.J."/>
            <person name="Thomas B.C."/>
            <person name="Singh A."/>
            <person name="Wilkins M.J."/>
            <person name="Karaoz U."/>
            <person name="Brodie E.L."/>
            <person name="Williams K.H."/>
            <person name="Hubbard S.S."/>
            <person name="Banfield J.F."/>
        </authorList>
    </citation>
    <scope>NUCLEOTIDE SEQUENCE [LARGE SCALE GENOMIC DNA]</scope>
</reference>
<evidence type="ECO:0008006" key="4">
    <source>
        <dbReference type="Google" id="ProtNLM"/>
    </source>
</evidence>
<comment type="caution">
    <text evidence="2">The sequence shown here is derived from an EMBL/GenBank/DDBJ whole genome shotgun (WGS) entry which is preliminary data.</text>
</comment>
<keyword evidence="1" id="KW-1133">Transmembrane helix</keyword>
<evidence type="ECO:0000256" key="1">
    <source>
        <dbReference type="SAM" id="Phobius"/>
    </source>
</evidence>
<gene>
    <name evidence="2" type="ORF">A2909_02130</name>
</gene>
<proteinExistence type="predicted"/>
<keyword evidence="1" id="KW-0812">Transmembrane</keyword>
<feature type="transmembrane region" description="Helical" evidence="1">
    <location>
        <begin position="7"/>
        <end position="31"/>
    </location>
</feature>
<evidence type="ECO:0000313" key="3">
    <source>
        <dbReference type="Proteomes" id="UP000178302"/>
    </source>
</evidence>
<evidence type="ECO:0000313" key="2">
    <source>
        <dbReference type="EMBL" id="OHA12896.1"/>
    </source>
</evidence>
<name>A0A1G2LMR6_9BACT</name>
<sequence>MNKKRGFILIYTALIAGIIAVIIGITVHSVLTELKISRDEGDSQKAFYAADTGIECARFYQKKSRAFESMTAQTTYNCGFVGADFTVPPDPLPDGTSPGTGDDCVGYTSTFNLTGFSNGACANVEITVTPVTIYVGGAPVKVCDIRVISTGRNSCGAAGANLVERTRWEDI</sequence>
<dbReference type="EMBL" id="MHQZ01000045">
    <property type="protein sequence ID" value="OHA12896.1"/>
    <property type="molecule type" value="Genomic_DNA"/>
</dbReference>
<dbReference type="AlphaFoldDB" id="A0A1G2LMR6"/>
<protein>
    <recommendedName>
        <fullName evidence="4">Type 4 fimbrial biogenesis protein PilX N-terminal domain-containing protein</fullName>
    </recommendedName>
</protein>
<keyword evidence="1" id="KW-0472">Membrane</keyword>
<organism evidence="2 3">
    <name type="scientific">Candidatus Tagabacteria bacterium RIFCSPLOWO2_01_FULL_39_11</name>
    <dbReference type="NCBI Taxonomy" id="1802295"/>
    <lineage>
        <taxon>Bacteria</taxon>
        <taxon>Candidatus Tagaibacteriota</taxon>
    </lineage>
</organism>
<accession>A0A1G2LMR6</accession>
<dbReference type="Proteomes" id="UP000178302">
    <property type="component" value="Unassembled WGS sequence"/>
</dbReference>